<protein>
    <recommendedName>
        <fullName evidence="2">Succinate dehydrogenase assembly factor 4, mitochondrial</fullName>
    </recommendedName>
</protein>
<dbReference type="PANTHER" id="PTHR28524:SF3">
    <property type="entry name" value="SUCCINATE DEHYDROGENASE ASSEMBLY FACTOR 4, MITOCHONDRIAL"/>
    <property type="match status" value="1"/>
</dbReference>
<reference evidence="4" key="1">
    <citation type="journal article" date="2021" name="IMA Fungus">
        <title>Genomic characterization of three marine fungi, including Emericellopsis atlantica sp. nov. with signatures of a generalist lifestyle and marine biomass degradation.</title>
        <authorList>
            <person name="Hagestad O.C."/>
            <person name="Hou L."/>
            <person name="Andersen J.H."/>
            <person name="Hansen E.H."/>
            <person name="Altermark B."/>
            <person name="Li C."/>
            <person name="Kuhnert E."/>
            <person name="Cox R.J."/>
            <person name="Crous P.W."/>
            <person name="Spatafora J.W."/>
            <person name="Lail K."/>
            <person name="Amirebrahimi M."/>
            <person name="Lipzen A."/>
            <person name="Pangilinan J."/>
            <person name="Andreopoulos W."/>
            <person name="Hayes R.D."/>
            <person name="Ng V."/>
            <person name="Grigoriev I.V."/>
            <person name="Jackson S.A."/>
            <person name="Sutton T.D.S."/>
            <person name="Dobson A.D.W."/>
            <person name="Rama T."/>
        </authorList>
    </citation>
    <scope>NUCLEOTIDE SEQUENCE</scope>
    <source>
        <strain evidence="4">TRa018bII</strain>
    </source>
</reference>
<sequence length="202" mass="22734">MRQPHWIFRKGLSTTKNITNNIARPDPNIREQNSQLLDTTPTRNAQMSRRLPPAFLLPSRRFFTQSCRRTAFATGPSPPRLPPKEQEEFERLQRSSTGAFSTPKTVERKDSSPAGQSRPRPQINQSLASKPTSEEAQINARVEASGKGEELHPDIRRGAKPEFDGERNPKTGEVGGPKNEPLRWGSTADRGDWSYNGRVTDF</sequence>
<dbReference type="AlphaFoldDB" id="A0A9P8C2R6"/>
<proteinExistence type="inferred from homology"/>
<feature type="compositionally biased region" description="Polar residues" evidence="3">
    <location>
        <begin position="94"/>
        <end position="104"/>
    </location>
</feature>
<feature type="compositionally biased region" description="Basic and acidic residues" evidence="3">
    <location>
        <begin position="144"/>
        <end position="170"/>
    </location>
</feature>
<dbReference type="InterPro" id="IPR012875">
    <property type="entry name" value="SDHF4"/>
</dbReference>
<evidence type="ECO:0000256" key="1">
    <source>
        <dbReference type="ARBA" id="ARBA00005701"/>
    </source>
</evidence>
<accession>A0A9P8C2R6</accession>
<dbReference type="Pfam" id="PF07896">
    <property type="entry name" value="DUF1674"/>
    <property type="match status" value="1"/>
</dbReference>
<dbReference type="EMBL" id="MU251613">
    <property type="protein sequence ID" value="KAG9231285.1"/>
    <property type="molecule type" value="Genomic_DNA"/>
</dbReference>
<dbReference type="Proteomes" id="UP000824998">
    <property type="component" value="Unassembled WGS sequence"/>
</dbReference>
<feature type="compositionally biased region" description="Basic and acidic residues" evidence="3">
    <location>
        <begin position="82"/>
        <end position="93"/>
    </location>
</feature>
<evidence type="ECO:0000256" key="3">
    <source>
        <dbReference type="SAM" id="MobiDB-lite"/>
    </source>
</evidence>
<organism evidence="4 5">
    <name type="scientific">Amylocarpus encephaloides</name>
    <dbReference type="NCBI Taxonomy" id="45428"/>
    <lineage>
        <taxon>Eukaryota</taxon>
        <taxon>Fungi</taxon>
        <taxon>Dikarya</taxon>
        <taxon>Ascomycota</taxon>
        <taxon>Pezizomycotina</taxon>
        <taxon>Leotiomycetes</taxon>
        <taxon>Helotiales</taxon>
        <taxon>Helotiales incertae sedis</taxon>
        <taxon>Amylocarpus</taxon>
    </lineage>
</organism>
<dbReference type="GO" id="GO:0005739">
    <property type="term" value="C:mitochondrion"/>
    <property type="evidence" value="ECO:0007669"/>
    <property type="project" value="TreeGrafter"/>
</dbReference>
<feature type="region of interest" description="Disordered" evidence="3">
    <location>
        <begin position="71"/>
        <end position="202"/>
    </location>
</feature>
<name>A0A9P8C2R6_9HELO</name>
<dbReference type="OrthoDB" id="201362at2759"/>
<evidence type="ECO:0000313" key="5">
    <source>
        <dbReference type="Proteomes" id="UP000824998"/>
    </source>
</evidence>
<keyword evidence="5" id="KW-1185">Reference proteome</keyword>
<evidence type="ECO:0000256" key="2">
    <source>
        <dbReference type="ARBA" id="ARBA00022170"/>
    </source>
</evidence>
<feature type="compositionally biased region" description="Polar residues" evidence="3">
    <location>
        <begin position="122"/>
        <end position="136"/>
    </location>
</feature>
<dbReference type="PANTHER" id="PTHR28524">
    <property type="entry name" value="SUCCINATE DEHYDROGENASE ASSEMBLY FACTOR 4, MITOCHONDRIAL"/>
    <property type="match status" value="1"/>
</dbReference>
<comment type="similarity">
    <text evidence="1">Belongs to the SDHAF4 family.</text>
</comment>
<evidence type="ECO:0000313" key="4">
    <source>
        <dbReference type="EMBL" id="KAG9231285.1"/>
    </source>
</evidence>
<gene>
    <name evidence="4" type="ORF">BJ875DRAFT_469950</name>
</gene>
<comment type="caution">
    <text evidence="4">The sequence shown here is derived from an EMBL/GenBank/DDBJ whole genome shotgun (WGS) entry which is preliminary data.</text>
</comment>
<dbReference type="GO" id="GO:0034553">
    <property type="term" value="P:mitochondrial respiratory chain complex II assembly"/>
    <property type="evidence" value="ECO:0007669"/>
    <property type="project" value="TreeGrafter"/>
</dbReference>